<organism evidence="2 3">
    <name type="scientific">Lates japonicus</name>
    <name type="common">Japanese lates</name>
    <dbReference type="NCBI Taxonomy" id="270547"/>
    <lineage>
        <taxon>Eukaryota</taxon>
        <taxon>Metazoa</taxon>
        <taxon>Chordata</taxon>
        <taxon>Craniata</taxon>
        <taxon>Vertebrata</taxon>
        <taxon>Euteleostomi</taxon>
        <taxon>Actinopterygii</taxon>
        <taxon>Neopterygii</taxon>
        <taxon>Teleostei</taxon>
        <taxon>Neoteleostei</taxon>
        <taxon>Acanthomorphata</taxon>
        <taxon>Carangaria</taxon>
        <taxon>Carangaria incertae sedis</taxon>
        <taxon>Centropomidae</taxon>
        <taxon>Lates</taxon>
    </lineage>
</organism>
<protein>
    <submittedName>
        <fullName evidence="2">N-acylneuraminate-9-phosphatase isoform X1</fullName>
    </submittedName>
</protein>
<evidence type="ECO:0000313" key="3">
    <source>
        <dbReference type="Proteomes" id="UP001279410"/>
    </source>
</evidence>
<name>A0AAD3MKY1_LATJO</name>
<evidence type="ECO:0000313" key="2">
    <source>
        <dbReference type="EMBL" id="GLD56065.1"/>
    </source>
</evidence>
<feature type="compositionally biased region" description="Gly residues" evidence="1">
    <location>
        <begin position="1"/>
        <end position="13"/>
    </location>
</feature>
<reference evidence="2" key="1">
    <citation type="submission" date="2022-08" db="EMBL/GenBank/DDBJ databases">
        <title>Genome sequencing of akame (Lates japonicus).</title>
        <authorList>
            <person name="Hashiguchi Y."/>
            <person name="Takahashi H."/>
        </authorList>
    </citation>
    <scope>NUCLEOTIDE SEQUENCE</scope>
    <source>
        <strain evidence="2">Kochi</strain>
    </source>
</reference>
<comment type="caution">
    <text evidence="2">The sequence shown here is derived from an EMBL/GenBank/DDBJ whole genome shotgun (WGS) entry which is preliminary data.</text>
</comment>
<dbReference type="AlphaFoldDB" id="A0AAD3MKY1"/>
<gene>
    <name evidence="2" type="ORF">AKAME5_000845800</name>
</gene>
<dbReference type="EMBL" id="BRZM01000023">
    <property type="protein sequence ID" value="GLD56065.1"/>
    <property type="molecule type" value="Genomic_DNA"/>
</dbReference>
<evidence type="ECO:0000256" key="1">
    <source>
        <dbReference type="SAM" id="MobiDB-lite"/>
    </source>
</evidence>
<dbReference type="Proteomes" id="UP001279410">
    <property type="component" value="Unassembled WGS sequence"/>
</dbReference>
<sequence>MMSSGSLGGGIQGDSGRWFDSISGSSVLHPCGKQPPGAPQPCPSDLRPPEKCARRYKLLLLTREAQTQKEGGPCKLGGSPGLRHGRRTLDTADIRGFTPEYEATVWISSSAGGAVRGSSVKPDYTIPTVLDLPQVLDQLK</sequence>
<proteinExistence type="predicted"/>
<accession>A0AAD3MKY1</accession>
<feature type="region of interest" description="Disordered" evidence="1">
    <location>
        <begin position="1"/>
        <end position="48"/>
    </location>
</feature>
<keyword evidence="3" id="KW-1185">Reference proteome</keyword>